<dbReference type="GO" id="GO:0032259">
    <property type="term" value="P:methylation"/>
    <property type="evidence" value="ECO:0007669"/>
    <property type="project" value="UniProtKB-KW"/>
</dbReference>
<evidence type="ECO:0000313" key="2">
    <source>
        <dbReference type="EMBL" id="MCU6686102.1"/>
    </source>
</evidence>
<gene>
    <name evidence="2" type="ORF">OCV99_05945</name>
</gene>
<comment type="caution">
    <text evidence="2">The sequence shown here is derived from an EMBL/GenBank/DDBJ whole genome shotgun (WGS) entry which is preliminary data.</text>
</comment>
<dbReference type="InterPro" id="IPR013216">
    <property type="entry name" value="Methyltransf_11"/>
</dbReference>
<dbReference type="Proteomes" id="UP001652431">
    <property type="component" value="Unassembled WGS sequence"/>
</dbReference>
<feature type="domain" description="Methyltransferase type 11" evidence="1">
    <location>
        <begin position="41"/>
        <end position="133"/>
    </location>
</feature>
<dbReference type="EMBL" id="JAOQJU010000004">
    <property type="protein sequence ID" value="MCU6686102.1"/>
    <property type="molecule type" value="Genomic_DNA"/>
</dbReference>
<reference evidence="2 3" key="1">
    <citation type="journal article" date="2021" name="ISME Commun">
        <title>Automated analysis of genomic sequences facilitates high-throughput and comprehensive description of bacteria.</title>
        <authorList>
            <person name="Hitch T.C.A."/>
        </authorList>
    </citation>
    <scope>NUCLEOTIDE SEQUENCE [LARGE SCALE GENOMIC DNA]</scope>
    <source>
        <strain evidence="2 3">Sanger_03</strain>
    </source>
</reference>
<dbReference type="GO" id="GO:0008168">
    <property type="term" value="F:methyltransferase activity"/>
    <property type="evidence" value="ECO:0007669"/>
    <property type="project" value="UniProtKB-KW"/>
</dbReference>
<evidence type="ECO:0000259" key="1">
    <source>
        <dbReference type="Pfam" id="PF08241"/>
    </source>
</evidence>
<dbReference type="Pfam" id="PF08241">
    <property type="entry name" value="Methyltransf_11"/>
    <property type="match status" value="1"/>
</dbReference>
<keyword evidence="2" id="KW-0808">Transferase</keyword>
<dbReference type="CDD" id="cd02440">
    <property type="entry name" value="AdoMet_MTases"/>
    <property type="match status" value="1"/>
</dbReference>
<sequence>MNKKIWDLYAPIYERAMRSDRKIYQTMYDRIPKVIQEKDVLEIATGPGLLAKHVAYAANKMIATDYSEGMIAEARKGKYPANLTFEVADATDLPFDDSSFDVVLIANALHVMSDPEKALMEIKRVLKDKGILIAPNFVNHKGGFISRIWSGILKIAGIGFEHQWKEEEYRQFLEKNGWKVKNWKLMQARIPIVYVECVRER</sequence>
<dbReference type="RefSeq" id="WP_158369115.1">
    <property type="nucleotide sequence ID" value="NZ_JAOQJU010000004.1"/>
</dbReference>
<dbReference type="SUPFAM" id="SSF53335">
    <property type="entry name" value="S-adenosyl-L-methionine-dependent methyltransferases"/>
    <property type="match status" value="1"/>
</dbReference>
<dbReference type="Gene3D" id="3.40.50.150">
    <property type="entry name" value="Vaccinia Virus protein VP39"/>
    <property type="match status" value="1"/>
</dbReference>
<name>A0ABT2RL27_9FIRM</name>
<protein>
    <submittedName>
        <fullName evidence="2">Class I SAM-dependent methyltransferase</fullName>
    </submittedName>
</protein>
<accession>A0ABT2RL27</accession>
<dbReference type="PANTHER" id="PTHR43591:SF110">
    <property type="entry name" value="RHODANESE DOMAIN-CONTAINING PROTEIN"/>
    <property type="match status" value="1"/>
</dbReference>
<organism evidence="2 3">
    <name type="scientific">Dorea acetigenes</name>
    <dbReference type="NCBI Taxonomy" id="2981787"/>
    <lineage>
        <taxon>Bacteria</taxon>
        <taxon>Bacillati</taxon>
        <taxon>Bacillota</taxon>
        <taxon>Clostridia</taxon>
        <taxon>Lachnospirales</taxon>
        <taxon>Lachnospiraceae</taxon>
        <taxon>Dorea</taxon>
    </lineage>
</organism>
<proteinExistence type="predicted"/>
<dbReference type="PANTHER" id="PTHR43591">
    <property type="entry name" value="METHYLTRANSFERASE"/>
    <property type="match status" value="1"/>
</dbReference>
<keyword evidence="3" id="KW-1185">Reference proteome</keyword>
<evidence type="ECO:0000313" key="3">
    <source>
        <dbReference type="Proteomes" id="UP001652431"/>
    </source>
</evidence>
<keyword evidence="2" id="KW-0489">Methyltransferase</keyword>
<dbReference type="InterPro" id="IPR029063">
    <property type="entry name" value="SAM-dependent_MTases_sf"/>
</dbReference>